<dbReference type="Proteomes" id="UP000034952">
    <property type="component" value="Unassembled WGS sequence"/>
</dbReference>
<keyword evidence="3 5" id="KW-1133">Transmembrane helix</keyword>
<feature type="transmembrane region" description="Helical" evidence="5">
    <location>
        <begin position="346"/>
        <end position="367"/>
    </location>
</feature>
<accession>A0A0G0EGE9</accession>
<comment type="caution">
    <text evidence="7">The sequence shown here is derived from an EMBL/GenBank/DDBJ whole genome shotgun (WGS) entry which is preliminary data.</text>
</comment>
<name>A0A0G0EGE9_9BACT</name>
<dbReference type="PANTHER" id="PTHR23519">
    <property type="entry name" value="AUTOPHAGY-RELATED PROTEIN 22"/>
    <property type="match status" value="1"/>
</dbReference>
<gene>
    <name evidence="7" type="ORF">UR64_C0008G0045</name>
</gene>
<comment type="subcellular location">
    <subcellularLocation>
        <location evidence="1">Endomembrane system</location>
        <topology evidence="1">Multi-pass membrane protein</topology>
    </subcellularLocation>
</comment>
<feature type="transmembrane region" description="Helical" evidence="5">
    <location>
        <begin position="379"/>
        <end position="399"/>
    </location>
</feature>
<dbReference type="InterPro" id="IPR036259">
    <property type="entry name" value="MFS_trans_sf"/>
</dbReference>
<evidence type="ECO:0000259" key="6">
    <source>
        <dbReference type="PROSITE" id="PS50850"/>
    </source>
</evidence>
<dbReference type="Gene3D" id="1.20.1250.20">
    <property type="entry name" value="MFS general substrate transporter like domains"/>
    <property type="match status" value="2"/>
</dbReference>
<dbReference type="InterPro" id="IPR011701">
    <property type="entry name" value="MFS"/>
</dbReference>
<feature type="transmembrane region" description="Helical" evidence="5">
    <location>
        <begin position="69"/>
        <end position="89"/>
    </location>
</feature>
<feature type="transmembrane region" description="Helical" evidence="5">
    <location>
        <begin position="7"/>
        <end position="25"/>
    </location>
</feature>
<reference evidence="7 8" key="1">
    <citation type="journal article" date="2015" name="Nature">
        <title>rRNA introns, odd ribosomes, and small enigmatic genomes across a large radiation of phyla.</title>
        <authorList>
            <person name="Brown C.T."/>
            <person name="Hug L.A."/>
            <person name="Thomas B.C."/>
            <person name="Sharon I."/>
            <person name="Castelle C.J."/>
            <person name="Singh A."/>
            <person name="Wilkins M.J."/>
            <person name="Williams K.H."/>
            <person name="Banfield J.F."/>
        </authorList>
    </citation>
    <scope>NUCLEOTIDE SEQUENCE [LARGE SCALE GENOMIC DNA]</scope>
</reference>
<dbReference type="Pfam" id="PF07690">
    <property type="entry name" value="MFS_1"/>
    <property type="match status" value="1"/>
</dbReference>
<sequence length="406" mass="45345">MNKIKLWYLYDFANSFASVVLLFYYPLILSERGASDIWIGVSASISTAVLLIILPYLGSLSDKIGKRVLFIKIGSMLMVISLILISFIIKGSDVFDLKILFILSFLYILFQICWQGSYSIYTAMLRQISDETSRVKISGQGYGFGQLGNALAIVIISAIIGTSVVFLGLSGKVLALFLGALFFLLLTSLFFFQKESTKNDSVNHFSYKEFFKKIKNNKRVFYFLIGYSLLADALLTFQLYIALYVSKVFDFSDKGVSYVAVIGLVFAMIGGFITSIFVKKLKNKNRALIVAGLSYGVSFGLCALMPVVSSAVFIVVALSGLFFGILFSLFRVIYSEISPMDSQGEFFSIFTVFEKAASVVGPLVWLLTFYLLRSFGESIQYRGSVLLLMIICFIGIYYLKKSEKFS</sequence>
<protein>
    <submittedName>
        <fullName evidence="7">Permease of the major facilitator superfamily</fullName>
    </submittedName>
</protein>
<keyword evidence="2 5" id="KW-0812">Transmembrane</keyword>
<dbReference type="AlphaFoldDB" id="A0A0G0EGE9"/>
<feature type="transmembrane region" description="Helical" evidence="5">
    <location>
        <begin position="313"/>
        <end position="334"/>
    </location>
</feature>
<keyword evidence="4 5" id="KW-0472">Membrane</keyword>
<evidence type="ECO:0000256" key="4">
    <source>
        <dbReference type="ARBA" id="ARBA00023136"/>
    </source>
</evidence>
<dbReference type="PROSITE" id="PS50850">
    <property type="entry name" value="MFS"/>
    <property type="match status" value="1"/>
</dbReference>
<dbReference type="InterPro" id="IPR050495">
    <property type="entry name" value="ATG22/LtaA_families"/>
</dbReference>
<feature type="domain" description="Major facilitator superfamily (MFS) profile" evidence="6">
    <location>
        <begin position="3"/>
        <end position="404"/>
    </location>
</feature>
<feature type="transmembrane region" description="Helical" evidence="5">
    <location>
        <begin position="173"/>
        <end position="192"/>
    </location>
</feature>
<dbReference type="GO" id="GO:0012505">
    <property type="term" value="C:endomembrane system"/>
    <property type="evidence" value="ECO:0007669"/>
    <property type="project" value="UniProtKB-SubCell"/>
</dbReference>
<organism evidence="7 8">
    <name type="scientific">Candidatus Nomurabacteria bacterium GW2011_GWE1_35_16</name>
    <dbReference type="NCBI Taxonomy" id="1618761"/>
    <lineage>
        <taxon>Bacteria</taxon>
        <taxon>Candidatus Nomuraibacteriota</taxon>
    </lineage>
</organism>
<evidence type="ECO:0000256" key="2">
    <source>
        <dbReference type="ARBA" id="ARBA00022692"/>
    </source>
</evidence>
<dbReference type="SUPFAM" id="SSF103473">
    <property type="entry name" value="MFS general substrate transporter"/>
    <property type="match status" value="1"/>
</dbReference>
<evidence type="ECO:0000313" key="8">
    <source>
        <dbReference type="Proteomes" id="UP000034952"/>
    </source>
</evidence>
<dbReference type="PANTHER" id="PTHR23519:SF1">
    <property type="entry name" value="AUTOPHAGY-RELATED PROTEIN 22"/>
    <property type="match status" value="1"/>
</dbReference>
<feature type="transmembrane region" description="Helical" evidence="5">
    <location>
        <begin position="37"/>
        <end position="57"/>
    </location>
</feature>
<dbReference type="GO" id="GO:0022857">
    <property type="term" value="F:transmembrane transporter activity"/>
    <property type="evidence" value="ECO:0007669"/>
    <property type="project" value="InterPro"/>
</dbReference>
<feature type="transmembrane region" description="Helical" evidence="5">
    <location>
        <begin position="287"/>
        <end position="307"/>
    </location>
</feature>
<feature type="transmembrane region" description="Helical" evidence="5">
    <location>
        <begin position="220"/>
        <end position="243"/>
    </location>
</feature>
<proteinExistence type="predicted"/>
<evidence type="ECO:0000313" key="7">
    <source>
        <dbReference type="EMBL" id="KKP66407.1"/>
    </source>
</evidence>
<feature type="transmembrane region" description="Helical" evidence="5">
    <location>
        <begin position="101"/>
        <end position="121"/>
    </location>
</feature>
<evidence type="ECO:0000256" key="3">
    <source>
        <dbReference type="ARBA" id="ARBA00022989"/>
    </source>
</evidence>
<feature type="transmembrane region" description="Helical" evidence="5">
    <location>
        <begin position="142"/>
        <end position="167"/>
    </location>
</feature>
<dbReference type="EMBL" id="LBPY01000008">
    <property type="protein sequence ID" value="KKP66407.1"/>
    <property type="molecule type" value="Genomic_DNA"/>
</dbReference>
<evidence type="ECO:0000256" key="5">
    <source>
        <dbReference type="SAM" id="Phobius"/>
    </source>
</evidence>
<dbReference type="InterPro" id="IPR020846">
    <property type="entry name" value="MFS_dom"/>
</dbReference>
<evidence type="ECO:0000256" key="1">
    <source>
        <dbReference type="ARBA" id="ARBA00004127"/>
    </source>
</evidence>
<feature type="transmembrane region" description="Helical" evidence="5">
    <location>
        <begin position="255"/>
        <end position="278"/>
    </location>
</feature>